<proteinExistence type="predicted"/>
<evidence type="ECO:0000313" key="1">
    <source>
        <dbReference type="EMBL" id="ASU35420.1"/>
    </source>
</evidence>
<gene>
    <name evidence="1" type="ORF">MuYL_3535</name>
</gene>
<dbReference type="Proteomes" id="UP000215002">
    <property type="component" value="Chromosome"/>
</dbReference>
<evidence type="ECO:0000313" key="2">
    <source>
        <dbReference type="Proteomes" id="UP000215002"/>
    </source>
</evidence>
<organism evidence="1 2">
    <name type="scientific">Mucilaginibacter xinganensis</name>
    <dbReference type="NCBI Taxonomy" id="1234841"/>
    <lineage>
        <taxon>Bacteria</taxon>
        <taxon>Pseudomonadati</taxon>
        <taxon>Bacteroidota</taxon>
        <taxon>Sphingobacteriia</taxon>
        <taxon>Sphingobacteriales</taxon>
        <taxon>Sphingobacteriaceae</taxon>
        <taxon>Mucilaginibacter</taxon>
    </lineage>
</organism>
<keyword evidence="2" id="KW-1185">Reference proteome</keyword>
<accession>A0A223P075</accession>
<name>A0A223P075_9SPHI</name>
<protein>
    <submittedName>
        <fullName evidence="1">Uncharacterized protein</fullName>
    </submittedName>
</protein>
<sequence>MVPDTADSTTICRWDGSIISRSFLILSGLPTDVPPNFKTFIFLFLLTQNQLNYCANFEALKIRF</sequence>
<dbReference type="AlphaFoldDB" id="A0A223P075"/>
<reference evidence="1 2" key="1">
    <citation type="submission" date="2017-08" db="EMBL/GenBank/DDBJ databases">
        <title>Complete genome sequence of Mucilaginibacter sp. strain BJC16-A31.</title>
        <authorList>
            <consortium name="Henan University of Science and Technology"/>
            <person name="You X."/>
        </authorList>
    </citation>
    <scope>NUCLEOTIDE SEQUENCE [LARGE SCALE GENOMIC DNA]</scope>
    <source>
        <strain evidence="1 2">BJC16-A31</strain>
    </source>
</reference>
<dbReference type="EMBL" id="CP022743">
    <property type="protein sequence ID" value="ASU35420.1"/>
    <property type="molecule type" value="Genomic_DNA"/>
</dbReference>
<dbReference type="KEGG" id="muc:MuYL_3535"/>